<evidence type="ECO:0000313" key="4">
    <source>
        <dbReference type="Proteomes" id="UP001364224"/>
    </source>
</evidence>
<evidence type="ECO:0000256" key="1">
    <source>
        <dbReference type="SAM" id="SignalP"/>
    </source>
</evidence>
<dbReference type="Pfam" id="PF13561">
    <property type="entry name" value="adh_short_C2"/>
    <property type="match status" value="1"/>
</dbReference>
<accession>A0ABU8B529</accession>
<dbReference type="InterPro" id="IPR002347">
    <property type="entry name" value="SDR_fam"/>
</dbReference>
<dbReference type="EMBL" id="JAZHRV010000001">
    <property type="protein sequence ID" value="MEH2553267.1"/>
    <property type="molecule type" value="Genomic_DNA"/>
</dbReference>
<evidence type="ECO:0000259" key="2">
    <source>
        <dbReference type="Pfam" id="PF09917"/>
    </source>
</evidence>
<proteinExistence type="predicted"/>
<dbReference type="PANTHER" id="PTHR43431">
    <property type="entry name" value="OXIDOREDUCTASE, SHORT CHAIN DEHYDROGENASE/REDUCTASE FAMILY (AFU_ORTHOLOGUE AFUA_5G14000)"/>
    <property type="match status" value="1"/>
</dbReference>
<dbReference type="Pfam" id="PF09917">
    <property type="entry name" value="DUF2147"/>
    <property type="match status" value="1"/>
</dbReference>
<dbReference type="Proteomes" id="UP001364224">
    <property type="component" value="Unassembled WGS sequence"/>
</dbReference>
<comment type="caution">
    <text evidence="3">The sequence shown here is derived from an EMBL/GenBank/DDBJ whole genome shotgun (WGS) entry which is preliminary data.</text>
</comment>
<evidence type="ECO:0000313" key="3">
    <source>
        <dbReference type="EMBL" id="MEH2553267.1"/>
    </source>
</evidence>
<dbReference type="SUPFAM" id="SSF51735">
    <property type="entry name" value="NAD(P)-binding Rossmann-fold domains"/>
    <property type="match status" value="1"/>
</dbReference>
<name>A0ABU8B529_9BRAD</name>
<feature type="chain" id="PRO_5046749259" evidence="1">
    <location>
        <begin position="26"/>
        <end position="429"/>
    </location>
</feature>
<dbReference type="InterPro" id="IPR036291">
    <property type="entry name" value="NAD(P)-bd_dom_sf"/>
</dbReference>
<organism evidence="3 4">
    <name type="scientific">Bradyrhizobium algeriense</name>
    <dbReference type="NCBI Taxonomy" id="634784"/>
    <lineage>
        <taxon>Bacteria</taxon>
        <taxon>Pseudomonadati</taxon>
        <taxon>Pseudomonadota</taxon>
        <taxon>Alphaproteobacteria</taxon>
        <taxon>Hyphomicrobiales</taxon>
        <taxon>Nitrobacteraceae</taxon>
        <taxon>Bradyrhizobium</taxon>
    </lineage>
</organism>
<reference evidence="3 4" key="1">
    <citation type="submission" date="2024-02" db="EMBL/GenBank/DDBJ databases">
        <title>Adaptive strategies in a cosmopolitan and abundant soil bacterium.</title>
        <authorList>
            <person name="Carini P."/>
        </authorList>
    </citation>
    <scope>NUCLEOTIDE SEQUENCE [LARGE SCALE GENOMIC DNA]</scope>
    <source>
        <strain evidence="3 4">AZCC 1608</strain>
    </source>
</reference>
<sequence length="429" mass="46445">MRILKQSGVLALTLTAALMFSGAWADNASPVGLWRNVDDASGKPRALIRITEANGTLQGKIERVFRAPSEDRNPKCEKCEGALKDVPVIGLVILSGLKKEGAEYTAGKILDPDNGKVYSSKIQLTEGRQEAQRARLHWRVNARAFADLGTPGIKRVLAHLLTTRTGARNMTQLDQHDTPPSVQDVAIIVGGGPGISSSCARLFAENGVRVGIAARNPEKSVLQNLEKTHGVRRYACDATEPAAVELLFQSVIRDLGAPTLVVHNIDGRVPGIFRKGITEADPSMALETLRNSAFSAYLVGQHAARLMRENRPGPGGTKGTIIFTNASAALKGFPMSAAFAMACHAKSGLAQSMARELMPQGIHVANVPIDAAIGWTQEDGTRAHRLAGTTVDDNMADPDRIAETYLHLHRQHRSTWAFEVVLRPWVEKW</sequence>
<gene>
    <name evidence="3" type="ORF">V1286_000796</name>
</gene>
<keyword evidence="1" id="KW-0732">Signal</keyword>
<protein>
    <submittedName>
        <fullName evidence="3">NAD(P)-dependent dehydrogenase (Short-subunit alcohol dehydrogenase family)/uncharacterized protein (DUF2147 family)</fullName>
    </submittedName>
</protein>
<dbReference type="PANTHER" id="PTHR43431:SF7">
    <property type="entry name" value="OXIDOREDUCTASE, SHORT CHAIN DEHYDROGENASE_REDUCTASE FAMILY (AFU_ORTHOLOGUE AFUA_5G14000)"/>
    <property type="match status" value="1"/>
</dbReference>
<feature type="domain" description="DUF2147" evidence="2">
    <location>
        <begin position="32"/>
        <end position="128"/>
    </location>
</feature>
<dbReference type="InterPro" id="IPR019223">
    <property type="entry name" value="DUF2147"/>
</dbReference>
<feature type="signal peptide" evidence="1">
    <location>
        <begin position="1"/>
        <end position="25"/>
    </location>
</feature>
<dbReference type="Gene3D" id="3.40.50.720">
    <property type="entry name" value="NAD(P)-binding Rossmann-like Domain"/>
    <property type="match status" value="1"/>
</dbReference>
<keyword evidence="4" id="KW-1185">Reference proteome</keyword>
<dbReference type="Gene3D" id="2.40.128.520">
    <property type="match status" value="1"/>
</dbReference>